<dbReference type="AlphaFoldDB" id="A0ABD2ALN4"/>
<evidence type="ECO:0000256" key="1">
    <source>
        <dbReference type="SAM" id="Phobius"/>
    </source>
</evidence>
<dbReference type="EMBL" id="JAYRBN010000116">
    <property type="protein sequence ID" value="KAL2721531.1"/>
    <property type="molecule type" value="Genomic_DNA"/>
</dbReference>
<feature type="transmembrane region" description="Helical" evidence="1">
    <location>
        <begin position="42"/>
        <end position="63"/>
    </location>
</feature>
<proteinExistence type="predicted"/>
<organism evidence="2 3">
    <name type="scientific">Vespula maculifrons</name>
    <name type="common">Eastern yellow jacket</name>
    <name type="synonym">Wasp</name>
    <dbReference type="NCBI Taxonomy" id="7453"/>
    <lineage>
        <taxon>Eukaryota</taxon>
        <taxon>Metazoa</taxon>
        <taxon>Ecdysozoa</taxon>
        <taxon>Arthropoda</taxon>
        <taxon>Hexapoda</taxon>
        <taxon>Insecta</taxon>
        <taxon>Pterygota</taxon>
        <taxon>Neoptera</taxon>
        <taxon>Endopterygota</taxon>
        <taxon>Hymenoptera</taxon>
        <taxon>Apocrita</taxon>
        <taxon>Aculeata</taxon>
        <taxon>Vespoidea</taxon>
        <taxon>Vespidae</taxon>
        <taxon>Vespinae</taxon>
        <taxon>Vespula</taxon>
    </lineage>
</organism>
<comment type="caution">
    <text evidence="2">The sequence shown here is derived from an EMBL/GenBank/DDBJ whole genome shotgun (WGS) entry which is preliminary data.</text>
</comment>
<gene>
    <name evidence="2" type="ORF">V1477_020351</name>
</gene>
<protein>
    <submittedName>
        <fullName evidence="2">Uncharacterized protein</fullName>
    </submittedName>
</protein>
<name>A0ABD2ALN4_VESMC</name>
<keyword evidence="3" id="KW-1185">Reference proteome</keyword>
<accession>A0ABD2ALN4</accession>
<evidence type="ECO:0000313" key="2">
    <source>
        <dbReference type="EMBL" id="KAL2721531.1"/>
    </source>
</evidence>
<feature type="transmembrane region" description="Helical" evidence="1">
    <location>
        <begin position="83"/>
        <end position="103"/>
    </location>
</feature>
<keyword evidence="1" id="KW-0472">Membrane</keyword>
<keyword evidence="1" id="KW-1133">Transmembrane helix</keyword>
<reference evidence="2 3" key="1">
    <citation type="journal article" date="2024" name="Ann. Entomol. Soc. Am.">
        <title>Genomic analyses of the southern and eastern yellowjacket wasps (Hymenoptera: Vespidae) reveal evolutionary signatures of social life.</title>
        <authorList>
            <person name="Catto M.A."/>
            <person name="Caine P.B."/>
            <person name="Orr S.E."/>
            <person name="Hunt B.G."/>
            <person name="Goodisman M.A.D."/>
        </authorList>
    </citation>
    <scope>NUCLEOTIDE SEQUENCE [LARGE SCALE GENOMIC DNA]</scope>
    <source>
        <strain evidence="2">232</strain>
        <tissue evidence="2">Head and thorax</tissue>
    </source>
</reference>
<sequence>MFMIELILLLKYYKFQKIENTRIKTKHKSFSRRLIVRVQEPINNLTNLITTMIVYNVTTFINISVVSGHIRVGYNIDEETFNGYPIFFTYLFKQLVIIIIHLIQQIIN</sequence>
<evidence type="ECO:0000313" key="3">
    <source>
        <dbReference type="Proteomes" id="UP001607303"/>
    </source>
</evidence>
<dbReference type="Proteomes" id="UP001607303">
    <property type="component" value="Unassembled WGS sequence"/>
</dbReference>
<keyword evidence="1" id="KW-0812">Transmembrane</keyword>